<gene>
    <name evidence="1" type="ORF">EV146_114146</name>
</gene>
<organism evidence="1 2">
    <name type="scientific">Mesobacillus foraminis</name>
    <dbReference type="NCBI Taxonomy" id="279826"/>
    <lineage>
        <taxon>Bacteria</taxon>
        <taxon>Bacillati</taxon>
        <taxon>Bacillota</taxon>
        <taxon>Bacilli</taxon>
        <taxon>Bacillales</taxon>
        <taxon>Bacillaceae</taxon>
        <taxon>Mesobacillus</taxon>
    </lineage>
</organism>
<accession>A0A4R2B2M0</accession>
<evidence type="ECO:0000313" key="1">
    <source>
        <dbReference type="EMBL" id="TCN20526.1"/>
    </source>
</evidence>
<comment type="caution">
    <text evidence="1">The sequence shown here is derived from an EMBL/GenBank/DDBJ whole genome shotgun (WGS) entry which is preliminary data.</text>
</comment>
<name>A0A4R2B2M0_9BACI</name>
<proteinExistence type="predicted"/>
<dbReference type="AlphaFoldDB" id="A0A4R2B2M0"/>
<protein>
    <submittedName>
        <fullName evidence="1">Uncharacterized protein</fullName>
    </submittedName>
</protein>
<keyword evidence="2" id="KW-1185">Reference proteome</keyword>
<dbReference type="EMBL" id="SLVV01000014">
    <property type="protein sequence ID" value="TCN20526.1"/>
    <property type="molecule type" value="Genomic_DNA"/>
</dbReference>
<dbReference type="Proteomes" id="UP000295689">
    <property type="component" value="Unassembled WGS sequence"/>
</dbReference>
<sequence>MGLRYSLLPSVRAGRSISTVLASSAKIRLNISRIFCVVVLNGLRKPVKNKSPYLYGKERCSSNHTNKMQGVGLENLVRSQKKWNSQCENKVFMLRLYYRNNSWGEIEKNLMI</sequence>
<evidence type="ECO:0000313" key="2">
    <source>
        <dbReference type="Proteomes" id="UP000295689"/>
    </source>
</evidence>
<reference evidence="1 2" key="1">
    <citation type="journal article" date="2015" name="Stand. Genomic Sci.">
        <title>Genomic Encyclopedia of Bacterial and Archaeal Type Strains, Phase III: the genomes of soil and plant-associated and newly described type strains.</title>
        <authorList>
            <person name="Whitman W.B."/>
            <person name="Woyke T."/>
            <person name="Klenk H.P."/>
            <person name="Zhou Y."/>
            <person name="Lilburn T.G."/>
            <person name="Beck B.J."/>
            <person name="De Vos P."/>
            <person name="Vandamme P."/>
            <person name="Eisen J.A."/>
            <person name="Garrity G."/>
            <person name="Hugenholtz P."/>
            <person name="Kyrpides N.C."/>
        </authorList>
    </citation>
    <scope>NUCLEOTIDE SEQUENCE [LARGE SCALE GENOMIC DNA]</scope>
    <source>
        <strain evidence="1 2">CV53</strain>
    </source>
</reference>